<dbReference type="Proteomes" id="UP001220395">
    <property type="component" value="Chromosome"/>
</dbReference>
<evidence type="ECO:0000256" key="1">
    <source>
        <dbReference type="ARBA" id="ARBA00022723"/>
    </source>
</evidence>
<dbReference type="EMBL" id="CP117411">
    <property type="protein sequence ID" value="WCT73748.1"/>
    <property type="molecule type" value="Genomic_DNA"/>
</dbReference>
<evidence type="ECO:0000313" key="5">
    <source>
        <dbReference type="Proteomes" id="UP001220395"/>
    </source>
</evidence>
<dbReference type="InterPro" id="IPR051158">
    <property type="entry name" value="Metallophosphoesterase_sf"/>
</dbReference>
<evidence type="ECO:0000256" key="2">
    <source>
        <dbReference type="ARBA" id="ARBA00022801"/>
    </source>
</evidence>
<dbReference type="Gene3D" id="3.60.21.10">
    <property type="match status" value="1"/>
</dbReference>
<reference evidence="4 5" key="1">
    <citation type="submission" date="2023-02" db="EMBL/GenBank/DDBJ databases">
        <title>Genome sequence of Sphingomonas naphthae.</title>
        <authorList>
            <person name="Kim S."/>
            <person name="Heo J."/>
            <person name="Kwon S.-W."/>
        </authorList>
    </citation>
    <scope>NUCLEOTIDE SEQUENCE [LARGE SCALE GENOMIC DNA]</scope>
    <source>
        <strain evidence="4 5">KACC 18716</strain>
    </source>
</reference>
<gene>
    <name evidence="4" type="ORF">PQ455_00510</name>
</gene>
<name>A0ABY7TLA2_9SPHN</name>
<dbReference type="Pfam" id="PF00149">
    <property type="entry name" value="Metallophos"/>
    <property type="match status" value="1"/>
</dbReference>
<proteinExistence type="predicted"/>
<protein>
    <submittedName>
        <fullName evidence="4">Metallophosphoesterase</fullName>
    </submittedName>
</protein>
<keyword evidence="2" id="KW-0378">Hydrolase</keyword>
<feature type="domain" description="Calcineurin-like phosphoesterase" evidence="3">
    <location>
        <begin position="54"/>
        <end position="217"/>
    </location>
</feature>
<evidence type="ECO:0000259" key="3">
    <source>
        <dbReference type="Pfam" id="PF00149"/>
    </source>
</evidence>
<dbReference type="InterPro" id="IPR029052">
    <property type="entry name" value="Metallo-depent_PP-like"/>
</dbReference>
<dbReference type="InterPro" id="IPR004843">
    <property type="entry name" value="Calcineurin-like_PHP"/>
</dbReference>
<dbReference type="RefSeq" id="WP_273688230.1">
    <property type="nucleotide sequence ID" value="NZ_CP117411.1"/>
</dbReference>
<keyword evidence="5" id="KW-1185">Reference proteome</keyword>
<evidence type="ECO:0000313" key="4">
    <source>
        <dbReference type="EMBL" id="WCT73748.1"/>
    </source>
</evidence>
<accession>A0ABY7TLA2</accession>
<dbReference type="SUPFAM" id="SSF56300">
    <property type="entry name" value="Metallo-dependent phosphatases"/>
    <property type="match status" value="1"/>
</dbReference>
<keyword evidence="1" id="KW-0479">Metal-binding</keyword>
<organism evidence="4 5">
    <name type="scientific">Sphingomonas naphthae</name>
    <dbReference type="NCBI Taxonomy" id="1813468"/>
    <lineage>
        <taxon>Bacteria</taxon>
        <taxon>Pseudomonadati</taxon>
        <taxon>Pseudomonadota</taxon>
        <taxon>Alphaproteobacteria</taxon>
        <taxon>Sphingomonadales</taxon>
        <taxon>Sphingomonadaceae</taxon>
        <taxon>Sphingomonas</taxon>
    </lineage>
</organism>
<sequence length="277" mass="28792">MIRRRRLAAGAIGVAALSGAALALLAYGEARRMPVVRTASIGLRDWPAGAPPIRAVLLSDLHVGSRAMDGARLGRIVAQVNALGPDLVLIAGDFIDGHAKGNAARQATVLEEGMRALRPRLGTVAVLGNHDLWTGQGTVRATLTRAGVTVLHNQAITRGPLAIAGLGDIFTGQQNVHATWAALKPLSGAHIALTHSPDRAETLPADAGLVLAGHTHCGQVRLPLIGAIDPVARLRYPCGLMRAGGRTIVVTAGLGTSLLPFRLLAPPDLWLLTLGPK</sequence>
<dbReference type="PANTHER" id="PTHR31302">
    <property type="entry name" value="TRANSMEMBRANE PROTEIN WITH METALLOPHOSPHOESTERASE DOMAIN-RELATED"/>
    <property type="match status" value="1"/>
</dbReference>
<dbReference type="PANTHER" id="PTHR31302:SF31">
    <property type="entry name" value="PHOSPHODIESTERASE YAEI"/>
    <property type="match status" value="1"/>
</dbReference>